<dbReference type="AlphaFoldDB" id="A0AA35X9J3"/>
<evidence type="ECO:0000313" key="2">
    <source>
        <dbReference type="EMBL" id="CAI8043270.1"/>
    </source>
</evidence>
<comment type="caution">
    <text evidence="2">The sequence shown here is derived from an EMBL/GenBank/DDBJ whole genome shotgun (WGS) entry which is preliminary data.</text>
</comment>
<dbReference type="SUPFAM" id="SSF109854">
    <property type="entry name" value="DinB/YfiT-like putative metalloenzymes"/>
    <property type="match status" value="1"/>
</dbReference>
<proteinExistence type="predicted"/>
<name>A0AA35X9J3_GEOBA</name>
<reference evidence="2" key="1">
    <citation type="submission" date="2023-03" db="EMBL/GenBank/DDBJ databases">
        <authorList>
            <person name="Steffen K."/>
            <person name="Cardenas P."/>
        </authorList>
    </citation>
    <scope>NUCLEOTIDE SEQUENCE</scope>
</reference>
<dbReference type="EMBL" id="CASHTH010003315">
    <property type="protein sequence ID" value="CAI8043270.1"/>
    <property type="molecule type" value="Genomic_DNA"/>
</dbReference>
<keyword evidence="3" id="KW-1185">Reference proteome</keyword>
<gene>
    <name evidence="2" type="ORF">GBAR_LOCUS24010</name>
</gene>
<dbReference type="InterPro" id="IPR034660">
    <property type="entry name" value="DinB/YfiT-like"/>
</dbReference>
<dbReference type="Gene3D" id="1.20.120.450">
    <property type="entry name" value="dinb family like domain"/>
    <property type="match status" value="1"/>
</dbReference>
<evidence type="ECO:0000313" key="3">
    <source>
        <dbReference type="Proteomes" id="UP001174909"/>
    </source>
</evidence>
<sequence length="176" mass="20042">MPAAADGLISALENNFTTVDLALKDLDDDELLRIPADDCNSVAWILWHLSRVMDSFINTRLRDLPQIWDTNNWEQHYGMPADGENRGLGWTHQMVCDWQPPSRALQMEYFEQVRSALRQYLPGLTEAQMQQAKIIPPVSEPRTVAAALGQMTWDCVSHGGQIAFLRGMYKGMGWHR</sequence>
<protein>
    <recommendedName>
        <fullName evidence="1">DinB-like domain-containing protein</fullName>
    </recommendedName>
</protein>
<accession>A0AA35X9J3</accession>
<feature type="domain" description="DinB-like" evidence="1">
    <location>
        <begin position="17"/>
        <end position="162"/>
    </location>
</feature>
<dbReference type="Proteomes" id="UP001174909">
    <property type="component" value="Unassembled WGS sequence"/>
</dbReference>
<dbReference type="Pfam" id="PF12867">
    <property type="entry name" value="DinB_2"/>
    <property type="match status" value="1"/>
</dbReference>
<organism evidence="2 3">
    <name type="scientific">Geodia barretti</name>
    <name type="common">Barrett's horny sponge</name>
    <dbReference type="NCBI Taxonomy" id="519541"/>
    <lineage>
        <taxon>Eukaryota</taxon>
        <taxon>Metazoa</taxon>
        <taxon>Porifera</taxon>
        <taxon>Demospongiae</taxon>
        <taxon>Heteroscleromorpha</taxon>
        <taxon>Tetractinellida</taxon>
        <taxon>Astrophorina</taxon>
        <taxon>Geodiidae</taxon>
        <taxon>Geodia</taxon>
    </lineage>
</organism>
<dbReference type="InterPro" id="IPR024775">
    <property type="entry name" value="DinB-like"/>
</dbReference>
<evidence type="ECO:0000259" key="1">
    <source>
        <dbReference type="Pfam" id="PF12867"/>
    </source>
</evidence>